<proteinExistence type="inferred from homology"/>
<dbReference type="PROSITE" id="PS00856">
    <property type="entry name" value="GUANYLATE_KINASE_1"/>
    <property type="match status" value="1"/>
</dbReference>
<dbReference type="InterPro" id="IPR036892">
    <property type="entry name" value="L27_dom_sf"/>
</dbReference>
<comment type="similarity">
    <text evidence="1">Belongs to the MAGUK family.</text>
</comment>
<dbReference type="Pfam" id="PF00625">
    <property type="entry name" value="Guanylate_kin"/>
    <property type="match status" value="1"/>
</dbReference>
<protein>
    <recommendedName>
        <fullName evidence="12">Guanylate kinase-like domain-containing protein</fullName>
    </recommendedName>
</protein>
<dbReference type="Gene3D" id="2.30.42.10">
    <property type="match status" value="1"/>
</dbReference>
<dbReference type="InterPro" id="IPR050716">
    <property type="entry name" value="MAGUK"/>
</dbReference>
<dbReference type="AlphaFoldDB" id="A0A182QZK6"/>
<reference evidence="11" key="1">
    <citation type="submission" date="2014-01" db="EMBL/GenBank/DDBJ databases">
        <title>The Genome Sequence of Anopheles farauti FAR1 (V2).</title>
        <authorList>
            <consortium name="The Broad Institute Genomics Platform"/>
            <person name="Neafsey D.E."/>
            <person name="Besansky N."/>
            <person name="Howell P."/>
            <person name="Walton C."/>
            <person name="Young S.K."/>
            <person name="Zeng Q."/>
            <person name="Gargeya S."/>
            <person name="Fitzgerald M."/>
            <person name="Haas B."/>
            <person name="Abouelleil A."/>
            <person name="Allen A.W."/>
            <person name="Alvarado L."/>
            <person name="Arachchi H.M."/>
            <person name="Berlin A.M."/>
            <person name="Chapman S.B."/>
            <person name="Gainer-Dewar J."/>
            <person name="Goldberg J."/>
            <person name="Griggs A."/>
            <person name="Gujja S."/>
            <person name="Hansen M."/>
            <person name="Howarth C."/>
            <person name="Imamovic A."/>
            <person name="Ireland A."/>
            <person name="Larimer J."/>
            <person name="McCowan C."/>
            <person name="Murphy C."/>
            <person name="Pearson M."/>
            <person name="Poon T.W."/>
            <person name="Priest M."/>
            <person name="Roberts A."/>
            <person name="Saif S."/>
            <person name="Shea T."/>
            <person name="Sisk P."/>
            <person name="Sykes S."/>
            <person name="Wortman J."/>
            <person name="Nusbaum C."/>
            <person name="Birren B."/>
        </authorList>
    </citation>
    <scope>NUCLEOTIDE SEQUENCE [LARGE SCALE GENOMIC DNA]</scope>
    <source>
        <strain evidence="11">FAR1</strain>
    </source>
</reference>
<evidence type="ECO:0000256" key="1">
    <source>
        <dbReference type="ARBA" id="ARBA00007014"/>
    </source>
</evidence>
<keyword evidence="5" id="KW-1133">Transmembrane helix</keyword>
<accession>A0A182QZK6</accession>
<feature type="domain" description="Guanylate kinase-like" evidence="7">
    <location>
        <begin position="599"/>
        <end position="787"/>
    </location>
</feature>
<evidence type="ECO:0000256" key="5">
    <source>
        <dbReference type="SAM" id="Phobius"/>
    </source>
</evidence>
<dbReference type="EnsemblMetazoa" id="AFAF020024-RA">
    <property type="protein sequence ID" value="AFAF020024-PA"/>
    <property type="gene ID" value="AFAF020024"/>
</dbReference>
<dbReference type="SUPFAM" id="SSF101288">
    <property type="entry name" value="L27 domain"/>
    <property type="match status" value="1"/>
</dbReference>
<feature type="region of interest" description="Disordered" evidence="4">
    <location>
        <begin position="1"/>
        <end position="34"/>
    </location>
</feature>
<keyword evidence="5" id="KW-0472">Membrane</keyword>
<dbReference type="Gene3D" id="1.10.287.650">
    <property type="entry name" value="L27 domain"/>
    <property type="match status" value="1"/>
</dbReference>
<dbReference type="CDD" id="cd10832">
    <property type="entry name" value="PDZ_MPP6-MPP2-like"/>
    <property type="match status" value="1"/>
</dbReference>
<dbReference type="Pfam" id="PF00595">
    <property type="entry name" value="PDZ"/>
    <property type="match status" value="1"/>
</dbReference>
<evidence type="ECO:0000256" key="4">
    <source>
        <dbReference type="SAM" id="MobiDB-lite"/>
    </source>
</evidence>
<name>A0A182QZK6_9DIPT</name>
<dbReference type="Pfam" id="PF00018">
    <property type="entry name" value="SH3_1"/>
    <property type="match status" value="1"/>
</dbReference>
<dbReference type="SMART" id="SM00326">
    <property type="entry name" value="SH3"/>
    <property type="match status" value="1"/>
</dbReference>
<dbReference type="SMART" id="SM00072">
    <property type="entry name" value="GuKc"/>
    <property type="match status" value="1"/>
</dbReference>
<feature type="transmembrane region" description="Helical" evidence="5">
    <location>
        <begin position="62"/>
        <end position="90"/>
    </location>
</feature>
<evidence type="ECO:0000313" key="11">
    <source>
        <dbReference type="Proteomes" id="UP000075886"/>
    </source>
</evidence>
<dbReference type="GO" id="GO:0030054">
    <property type="term" value="C:cell junction"/>
    <property type="evidence" value="ECO:0007669"/>
    <property type="project" value="UniProtKB-ARBA"/>
</dbReference>
<dbReference type="PROSITE" id="PS50052">
    <property type="entry name" value="GUANYLATE_KINASE_2"/>
    <property type="match status" value="1"/>
</dbReference>
<dbReference type="VEuPathDB" id="VectorBase:AFAF020024"/>
<dbReference type="Gene3D" id="2.30.30.40">
    <property type="entry name" value="SH3 Domains"/>
    <property type="match status" value="1"/>
</dbReference>
<dbReference type="CDD" id="cd00071">
    <property type="entry name" value="GMPK"/>
    <property type="match status" value="1"/>
</dbReference>
<evidence type="ECO:0000259" key="6">
    <source>
        <dbReference type="PROSITE" id="PS50002"/>
    </source>
</evidence>
<keyword evidence="2 3" id="KW-0728">SH3 domain</keyword>
<evidence type="ECO:0000256" key="3">
    <source>
        <dbReference type="PROSITE-ProRule" id="PRU00192"/>
    </source>
</evidence>
<dbReference type="InterPro" id="IPR036034">
    <property type="entry name" value="PDZ_sf"/>
</dbReference>
<dbReference type="PROSITE" id="PS51022">
    <property type="entry name" value="L27"/>
    <property type="match status" value="1"/>
</dbReference>
<dbReference type="STRING" id="69004.A0A182QZK6"/>
<keyword evidence="11" id="KW-1185">Reference proteome</keyword>
<feature type="region of interest" description="Disordered" evidence="4">
    <location>
        <begin position="319"/>
        <end position="363"/>
    </location>
</feature>
<dbReference type="InterPro" id="IPR036028">
    <property type="entry name" value="SH3-like_dom_sf"/>
</dbReference>
<dbReference type="Pfam" id="PF02828">
    <property type="entry name" value="L27"/>
    <property type="match status" value="1"/>
</dbReference>
<dbReference type="EMBL" id="AXCN02000805">
    <property type="status" value="NOT_ANNOTATED_CDS"/>
    <property type="molecule type" value="Genomic_DNA"/>
</dbReference>
<dbReference type="SUPFAM" id="SSF50044">
    <property type="entry name" value="SH3-domain"/>
    <property type="match status" value="1"/>
</dbReference>
<evidence type="ECO:0000259" key="9">
    <source>
        <dbReference type="PROSITE" id="PS51022"/>
    </source>
</evidence>
<evidence type="ECO:0000256" key="2">
    <source>
        <dbReference type="ARBA" id="ARBA00022443"/>
    </source>
</evidence>
<organism evidence="10 11">
    <name type="scientific">Anopheles farauti</name>
    <dbReference type="NCBI Taxonomy" id="69004"/>
    <lineage>
        <taxon>Eukaryota</taxon>
        <taxon>Metazoa</taxon>
        <taxon>Ecdysozoa</taxon>
        <taxon>Arthropoda</taxon>
        <taxon>Hexapoda</taxon>
        <taxon>Insecta</taxon>
        <taxon>Pterygota</taxon>
        <taxon>Neoptera</taxon>
        <taxon>Endopterygota</taxon>
        <taxon>Diptera</taxon>
        <taxon>Nematocera</taxon>
        <taxon>Culicoidea</taxon>
        <taxon>Culicidae</taxon>
        <taxon>Anophelinae</taxon>
        <taxon>Anopheles</taxon>
    </lineage>
</organism>
<dbReference type="InterPro" id="IPR001478">
    <property type="entry name" value="PDZ"/>
</dbReference>
<dbReference type="InterPro" id="IPR004172">
    <property type="entry name" value="L27_dom"/>
</dbReference>
<dbReference type="FunFam" id="2.30.30.40:FF:000069">
    <property type="entry name" value="MAGUK p55 subfamily member 6"/>
    <property type="match status" value="1"/>
</dbReference>
<dbReference type="InterPro" id="IPR020590">
    <property type="entry name" value="Guanylate_kinase_CS"/>
</dbReference>
<dbReference type="PROSITE" id="PS50002">
    <property type="entry name" value="SH3"/>
    <property type="match status" value="1"/>
</dbReference>
<dbReference type="SMART" id="SM00228">
    <property type="entry name" value="PDZ"/>
    <property type="match status" value="1"/>
</dbReference>
<evidence type="ECO:0000313" key="10">
    <source>
        <dbReference type="EnsemblMetazoa" id="AFAF020024-PA"/>
    </source>
</evidence>
<dbReference type="SUPFAM" id="SSF50156">
    <property type="entry name" value="PDZ domain-like"/>
    <property type="match status" value="1"/>
</dbReference>
<feature type="transmembrane region" description="Helical" evidence="5">
    <location>
        <begin position="180"/>
        <end position="202"/>
    </location>
</feature>
<evidence type="ECO:0000259" key="8">
    <source>
        <dbReference type="PROSITE" id="PS50106"/>
    </source>
</evidence>
<dbReference type="InterPro" id="IPR001452">
    <property type="entry name" value="SH3_domain"/>
</dbReference>
<dbReference type="PANTHER" id="PTHR23122">
    <property type="entry name" value="MEMBRANE-ASSOCIATED GUANYLATE KINASE MAGUK"/>
    <property type="match status" value="1"/>
</dbReference>
<feature type="domain" description="PDZ" evidence="8">
    <location>
        <begin position="368"/>
        <end position="443"/>
    </location>
</feature>
<evidence type="ECO:0000259" key="7">
    <source>
        <dbReference type="PROSITE" id="PS50052"/>
    </source>
</evidence>
<dbReference type="PROSITE" id="PS50106">
    <property type="entry name" value="PDZ"/>
    <property type="match status" value="1"/>
</dbReference>
<dbReference type="Proteomes" id="UP000075886">
    <property type="component" value="Unassembled WGS sequence"/>
</dbReference>
<keyword evidence="5" id="KW-0812">Transmembrane</keyword>
<dbReference type="InterPro" id="IPR008144">
    <property type="entry name" value="Guanylate_kin-like_dom"/>
</dbReference>
<dbReference type="Gene3D" id="3.40.50.300">
    <property type="entry name" value="P-loop containing nucleotide triphosphate hydrolases"/>
    <property type="match status" value="1"/>
</dbReference>
<feature type="transmembrane region" description="Helical" evidence="5">
    <location>
        <begin position="152"/>
        <end position="174"/>
    </location>
</feature>
<dbReference type="SUPFAM" id="SSF52540">
    <property type="entry name" value="P-loop containing nucleoside triphosphate hydrolases"/>
    <property type="match status" value="1"/>
</dbReference>
<reference evidence="10" key="2">
    <citation type="submission" date="2020-05" db="UniProtKB">
        <authorList>
            <consortium name="EnsemblMetazoa"/>
        </authorList>
    </citation>
    <scope>IDENTIFICATION</scope>
    <source>
        <strain evidence="10">FAR1</strain>
    </source>
</reference>
<dbReference type="InterPro" id="IPR014775">
    <property type="entry name" value="L27_C"/>
</dbReference>
<dbReference type="InterPro" id="IPR027417">
    <property type="entry name" value="P-loop_NTPase"/>
</dbReference>
<feature type="compositionally biased region" description="Low complexity" evidence="4">
    <location>
        <begin position="323"/>
        <end position="336"/>
    </location>
</feature>
<feature type="domain" description="SH3" evidence="6">
    <location>
        <begin position="474"/>
        <end position="543"/>
    </location>
</feature>
<dbReference type="InterPro" id="IPR008145">
    <property type="entry name" value="GK/Ca_channel_bsu"/>
</dbReference>
<sequence>MNYGRKTPSTYRSTPSVYSHITSRSQSNLHSQRSRSMKSVMVPWYQKPLLHNNKYLDIQRGAFIMGLFSIFVAIFTIGTAVFDVYCLALATPGSSHYGYYIISYEFVYVGNVHVRNALMVAALFSLIGGLVVLVTSIMLVHALRKEYESKIVPWLWSFAIFTLFRLLAFLFFSIVNDLIFAYNILITLIWSVIIVASIYGWLMVYSLYLELADLTKLEDLAHLRMGTMQSLNASVAHSLAGSRPTTPHSTVSTMPIQDKLEEAPAPLRPVRVDNAPLLKEVIDRCSLSRNPHARELARIFRYPHFRALLEAHDEIGEGTLQHPAASSPASNGSGNARPRQSSSPVSEIDSASGELFSTTDMPGETIKMVGIRRNPDEPLGLTVEVDDHNQLVVARIIAGGMIDRQGLLHPGDVILEVNGVPVTTPEELQGEISVAKESVTLKIGPSVEEEMKSARITMAGGQVKNGRNLDSGKKLTCYMRALFDYDPNEDNLLPCKEIGLSFMRGDILQIINVKDPNWWQAKHAGEDGPTGLIPSQELEERRQAYVPPEADFVHKIGICGTRISKKKRKILYKTKQNGEFDKADLMLYEEVTKMPPFKRKTLVLVGVAGVGRRTLKNRLINSDPDKFGSVLPHTSRQPRPLEESGKAYWFTDREDMEQEIRENKFLEFGEHNGNLYGTHLDSIRDVIRQGKMCVLDCAPSALKTLHNSPEFMPFVVFIAAPGMEQLKLLYSERRSASGSTRNLHDDDLISAVEESALLQRKYDKYLDMVIVNEDFDDTFRQVTEALEQLSHEHQWVPVNWIY</sequence>
<dbReference type="CDD" id="cd11862">
    <property type="entry name" value="SH3_MPP"/>
    <property type="match status" value="1"/>
</dbReference>
<feature type="transmembrane region" description="Helical" evidence="5">
    <location>
        <begin position="117"/>
        <end position="140"/>
    </location>
</feature>
<feature type="compositionally biased region" description="Polar residues" evidence="4">
    <location>
        <begin position="7"/>
        <end position="31"/>
    </location>
</feature>
<evidence type="ECO:0008006" key="12">
    <source>
        <dbReference type="Google" id="ProtNLM"/>
    </source>
</evidence>
<feature type="domain" description="L27" evidence="9">
    <location>
        <begin position="267"/>
        <end position="323"/>
    </location>
</feature>